<protein>
    <recommendedName>
        <fullName evidence="1">DUF6533 domain-containing protein</fullName>
    </recommendedName>
</protein>
<keyword evidence="3" id="KW-1185">Reference proteome</keyword>
<feature type="domain" description="DUF6533" evidence="1">
    <location>
        <begin position="68"/>
        <end position="110"/>
    </location>
</feature>
<accession>A0A8H6LVF8</accession>
<dbReference type="OrthoDB" id="2952413at2759"/>
<organism evidence="2 3">
    <name type="scientific">Ephemerocybe angulata</name>
    <dbReference type="NCBI Taxonomy" id="980116"/>
    <lineage>
        <taxon>Eukaryota</taxon>
        <taxon>Fungi</taxon>
        <taxon>Dikarya</taxon>
        <taxon>Basidiomycota</taxon>
        <taxon>Agaricomycotina</taxon>
        <taxon>Agaricomycetes</taxon>
        <taxon>Agaricomycetidae</taxon>
        <taxon>Agaricales</taxon>
        <taxon>Agaricineae</taxon>
        <taxon>Psathyrellaceae</taxon>
        <taxon>Ephemerocybe</taxon>
    </lineage>
</organism>
<dbReference type="Pfam" id="PF20151">
    <property type="entry name" value="DUF6533"/>
    <property type="match status" value="1"/>
</dbReference>
<evidence type="ECO:0000259" key="1">
    <source>
        <dbReference type="Pfam" id="PF20151"/>
    </source>
</evidence>
<name>A0A8H6LVF8_9AGAR</name>
<reference evidence="2 3" key="1">
    <citation type="submission" date="2020-07" db="EMBL/GenBank/DDBJ databases">
        <title>Comparative genomics of pyrophilous fungi reveals a link between fire events and developmental genes.</title>
        <authorList>
            <consortium name="DOE Joint Genome Institute"/>
            <person name="Steindorff A.S."/>
            <person name="Carver A."/>
            <person name="Calhoun S."/>
            <person name="Stillman K."/>
            <person name="Liu H."/>
            <person name="Lipzen A."/>
            <person name="Pangilinan J."/>
            <person name="Labutti K."/>
            <person name="Bruns T.D."/>
            <person name="Grigoriev I.V."/>
        </authorList>
    </citation>
    <scope>NUCLEOTIDE SEQUENCE [LARGE SCALE GENOMIC DNA]</scope>
    <source>
        <strain evidence="2 3">CBS 144469</strain>
    </source>
</reference>
<dbReference type="EMBL" id="JACGCI010000126">
    <property type="protein sequence ID" value="KAF6744140.1"/>
    <property type="molecule type" value="Genomic_DNA"/>
</dbReference>
<proteinExistence type="predicted"/>
<dbReference type="AlphaFoldDB" id="A0A8H6LVF8"/>
<dbReference type="InterPro" id="IPR045340">
    <property type="entry name" value="DUF6533"/>
</dbReference>
<sequence>MVEKLLRRSQFRGGDHIGEGEVLGRSSDRRALSLNQISPLLRRTKDTSKVHSYYKSGDLGLTLFTPTAAALVFIVYDICANLDDELKYIWSSKWTFPKALYLFNRYYGLFLVTICEESVMLAFREQVEPTVESVGSKLYKAAADISCIIRVSALYNNKPKADFIFPLYGSVRWANLVGRDTSPNEAKTNLAGCGIYFVSLSGELKRHFIAAWVLAVSNAAHFLVLSLAKLWMSAKDMDLSITYTDWSDPSCVSPLLVAIVRNGVFEFVQLTGIQALCLFLSLYRGNGFFFPLVWPWMFAMYSYTGCRLILNCEACWGPDPLILEPPKRKKIVYLPCSL</sequence>
<evidence type="ECO:0000313" key="3">
    <source>
        <dbReference type="Proteomes" id="UP000521943"/>
    </source>
</evidence>
<evidence type="ECO:0000313" key="2">
    <source>
        <dbReference type="EMBL" id="KAF6744140.1"/>
    </source>
</evidence>
<comment type="caution">
    <text evidence="2">The sequence shown here is derived from an EMBL/GenBank/DDBJ whole genome shotgun (WGS) entry which is preliminary data.</text>
</comment>
<gene>
    <name evidence="2" type="ORF">DFP72DRAFT_1095613</name>
</gene>
<dbReference type="Proteomes" id="UP000521943">
    <property type="component" value="Unassembled WGS sequence"/>
</dbReference>